<evidence type="ECO:0000313" key="2">
    <source>
        <dbReference type="Proteomes" id="UP000319576"/>
    </source>
</evidence>
<dbReference type="AlphaFoldDB" id="A0A517Y029"/>
<dbReference type="Proteomes" id="UP000319576">
    <property type="component" value="Chromosome"/>
</dbReference>
<proteinExistence type="predicted"/>
<organism evidence="1 2">
    <name type="scientific">Urbifossiella limnaea</name>
    <dbReference type="NCBI Taxonomy" id="2528023"/>
    <lineage>
        <taxon>Bacteria</taxon>
        <taxon>Pseudomonadati</taxon>
        <taxon>Planctomycetota</taxon>
        <taxon>Planctomycetia</taxon>
        <taxon>Gemmatales</taxon>
        <taxon>Gemmataceae</taxon>
        <taxon>Urbifossiella</taxon>
    </lineage>
</organism>
<dbReference type="RefSeq" id="WP_202920390.1">
    <property type="nucleotide sequence ID" value="NZ_CP036273.1"/>
</dbReference>
<gene>
    <name evidence="1" type="ORF">ETAA1_51010</name>
</gene>
<sequence>MTGVRGRRAVASVWALAVVAVVSALTLAATARLVASRKHADAHRNRLQTEWLARAGYELAVDRLLTAEGYTGEKATPLPWGEVTVAVQPDAGAKGVYRVVVEARYPAGERAVVSRLERSVRRTHDPDGVRVAPVR</sequence>
<keyword evidence="2" id="KW-1185">Reference proteome</keyword>
<evidence type="ECO:0000313" key="1">
    <source>
        <dbReference type="EMBL" id="QDU23110.1"/>
    </source>
</evidence>
<dbReference type="EMBL" id="CP036273">
    <property type="protein sequence ID" value="QDU23110.1"/>
    <property type="molecule type" value="Genomic_DNA"/>
</dbReference>
<reference evidence="1 2" key="1">
    <citation type="submission" date="2019-02" db="EMBL/GenBank/DDBJ databases">
        <title>Deep-cultivation of Planctomycetes and their phenomic and genomic characterization uncovers novel biology.</title>
        <authorList>
            <person name="Wiegand S."/>
            <person name="Jogler M."/>
            <person name="Boedeker C."/>
            <person name="Pinto D."/>
            <person name="Vollmers J."/>
            <person name="Rivas-Marin E."/>
            <person name="Kohn T."/>
            <person name="Peeters S.H."/>
            <person name="Heuer A."/>
            <person name="Rast P."/>
            <person name="Oberbeckmann S."/>
            <person name="Bunk B."/>
            <person name="Jeske O."/>
            <person name="Meyerdierks A."/>
            <person name="Storesund J.E."/>
            <person name="Kallscheuer N."/>
            <person name="Luecker S."/>
            <person name="Lage O.M."/>
            <person name="Pohl T."/>
            <person name="Merkel B.J."/>
            <person name="Hornburger P."/>
            <person name="Mueller R.-W."/>
            <person name="Bruemmer F."/>
            <person name="Labrenz M."/>
            <person name="Spormann A.M."/>
            <person name="Op den Camp H."/>
            <person name="Overmann J."/>
            <person name="Amann R."/>
            <person name="Jetten M.S.M."/>
            <person name="Mascher T."/>
            <person name="Medema M.H."/>
            <person name="Devos D.P."/>
            <person name="Kaster A.-K."/>
            <person name="Ovreas L."/>
            <person name="Rohde M."/>
            <person name="Galperin M.Y."/>
            <person name="Jogler C."/>
        </authorList>
    </citation>
    <scope>NUCLEOTIDE SEQUENCE [LARGE SCALE GENOMIC DNA]</scope>
    <source>
        <strain evidence="1 2">ETA_A1</strain>
    </source>
</reference>
<dbReference type="KEGG" id="uli:ETAA1_51010"/>
<evidence type="ECO:0008006" key="3">
    <source>
        <dbReference type="Google" id="ProtNLM"/>
    </source>
</evidence>
<protein>
    <recommendedName>
        <fullName evidence="3">Type II secretion system protein</fullName>
    </recommendedName>
</protein>
<name>A0A517Y029_9BACT</name>
<accession>A0A517Y029</accession>